<keyword evidence="2" id="KW-1185">Reference proteome</keyword>
<evidence type="ECO:0008006" key="3">
    <source>
        <dbReference type="Google" id="ProtNLM"/>
    </source>
</evidence>
<organism evidence="1 2">
    <name type="scientific">Mikania micrantha</name>
    <name type="common">bitter vine</name>
    <dbReference type="NCBI Taxonomy" id="192012"/>
    <lineage>
        <taxon>Eukaryota</taxon>
        <taxon>Viridiplantae</taxon>
        <taxon>Streptophyta</taxon>
        <taxon>Embryophyta</taxon>
        <taxon>Tracheophyta</taxon>
        <taxon>Spermatophyta</taxon>
        <taxon>Magnoliopsida</taxon>
        <taxon>eudicotyledons</taxon>
        <taxon>Gunneridae</taxon>
        <taxon>Pentapetalae</taxon>
        <taxon>asterids</taxon>
        <taxon>campanulids</taxon>
        <taxon>Asterales</taxon>
        <taxon>Asteraceae</taxon>
        <taxon>Asteroideae</taxon>
        <taxon>Heliantheae alliance</taxon>
        <taxon>Eupatorieae</taxon>
        <taxon>Mikania</taxon>
    </lineage>
</organism>
<gene>
    <name evidence="1" type="ORF">E3N88_05998</name>
</gene>
<dbReference type="AlphaFoldDB" id="A0A5N6PNE2"/>
<dbReference type="OrthoDB" id="1433117at2759"/>
<comment type="caution">
    <text evidence="1">The sequence shown here is derived from an EMBL/GenBank/DDBJ whole genome shotgun (WGS) entry which is preliminary data.</text>
</comment>
<sequence length="112" mass="13067">MQRHYGKTVRIKDLKPDDLVLRSNAASGKEHQDKLTPEWEGPYKIVWSNGKGSHKLVDIDGKDVPRTWNSMQLRITMLFMASQRYIETRSKLHVLLQTLDDVLLQSCFRLFP</sequence>
<protein>
    <recommendedName>
        <fullName evidence="3">Integrase zinc-binding domain-containing protein</fullName>
    </recommendedName>
</protein>
<dbReference type="EMBL" id="SZYD01000003">
    <property type="protein sequence ID" value="KAD6795102.1"/>
    <property type="molecule type" value="Genomic_DNA"/>
</dbReference>
<dbReference type="Proteomes" id="UP000326396">
    <property type="component" value="Linkage Group LG11"/>
</dbReference>
<proteinExistence type="predicted"/>
<name>A0A5N6PNE2_9ASTR</name>
<reference evidence="1 2" key="1">
    <citation type="submission" date="2019-05" db="EMBL/GenBank/DDBJ databases">
        <title>Mikania micrantha, genome provides insights into the molecular mechanism of rapid growth.</title>
        <authorList>
            <person name="Liu B."/>
        </authorList>
    </citation>
    <scope>NUCLEOTIDE SEQUENCE [LARGE SCALE GENOMIC DNA]</scope>
    <source>
        <strain evidence="1">NLD-2019</strain>
        <tissue evidence="1">Leaf</tissue>
    </source>
</reference>
<evidence type="ECO:0000313" key="1">
    <source>
        <dbReference type="EMBL" id="KAD6795102.1"/>
    </source>
</evidence>
<evidence type="ECO:0000313" key="2">
    <source>
        <dbReference type="Proteomes" id="UP000326396"/>
    </source>
</evidence>
<accession>A0A5N6PNE2</accession>